<keyword evidence="3" id="KW-1185">Reference proteome</keyword>
<dbReference type="SUPFAM" id="SSF54427">
    <property type="entry name" value="NTF2-like"/>
    <property type="match status" value="2"/>
</dbReference>
<organism evidence="2 3">
    <name type="scientific">Winogradskyella thalassocola</name>
    <dbReference type="NCBI Taxonomy" id="262004"/>
    <lineage>
        <taxon>Bacteria</taxon>
        <taxon>Pseudomonadati</taxon>
        <taxon>Bacteroidota</taxon>
        <taxon>Flavobacteriia</taxon>
        <taxon>Flavobacteriales</taxon>
        <taxon>Flavobacteriaceae</taxon>
        <taxon>Winogradskyella</taxon>
    </lineage>
</organism>
<dbReference type="RefSeq" id="WP_092466928.1">
    <property type="nucleotide sequence ID" value="NZ_FNCZ01000002.1"/>
</dbReference>
<dbReference type="OrthoDB" id="9797498at2"/>
<protein>
    <recommendedName>
        <fullName evidence="4">SnoaL-like domain-containing protein</fullName>
    </recommendedName>
</protein>
<sequence length="524" mass="59866">MRYLLITVFLLPLLNYSQANTEIFLFDINTNGSKIEVNNGKNVSHNQGYDNQPSFVDDKTILFASTKNGQTDILKYNTFDFSKTWINATEGGEYTPLKIPNKNSVSAVRLDKDGKQRLYAYDLNSGESTELIKDLVVAYYTWYDENTIVSAVIEGDDLNLYVHDLKNGTNKKYASNVGRSFHKIPNSNLVSYISKANTKVWQIKSLNPLTGATKVIANTIKDIEDICWLNEKNLLSGKEGILYKLTLQKDNNWKKVKDLTDNGIINITRLAVNSKGSKLLIAGDMAENSNSSNMMDSKLQLIEKQAAQIVDRHIEPFNKRDLTEFSNAFNINVIVKEFPTDIMYYGRDKLKEHYKLFFETNEKSSVKVLSRITLKNVVIDEELVTLNNSTKRQVTIYETEDNEITTMTFIANSKLKKKQEALINEQIEMYNKKEIKAFGRTYSTDVKIYNFPNELSIDGRSALREQYISLLETTPNLYAEIVNRIIIGNKVIDKIKTTKNDTTEYAVAIYEIENNLISNVTFIK</sequence>
<evidence type="ECO:0000256" key="1">
    <source>
        <dbReference type="SAM" id="SignalP"/>
    </source>
</evidence>
<reference evidence="3" key="1">
    <citation type="submission" date="2016-10" db="EMBL/GenBank/DDBJ databases">
        <authorList>
            <person name="Varghese N."/>
            <person name="Submissions S."/>
        </authorList>
    </citation>
    <scope>NUCLEOTIDE SEQUENCE [LARGE SCALE GENOMIC DNA]</scope>
    <source>
        <strain evidence="3">DSM 15363</strain>
    </source>
</reference>
<dbReference type="InterPro" id="IPR011042">
    <property type="entry name" value="6-blade_b-propeller_TolB-like"/>
</dbReference>
<dbReference type="Gene3D" id="3.10.450.50">
    <property type="match status" value="2"/>
</dbReference>
<accession>A0A1G8AVF6</accession>
<evidence type="ECO:0000313" key="2">
    <source>
        <dbReference type="EMBL" id="SDH24877.1"/>
    </source>
</evidence>
<name>A0A1G8AVF6_9FLAO</name>
<gene>
    <name evidence="2" type="ORF">SAMN04489796_10229</name>
</gene>
<dbReference type="EMBL" id="FNCZ01000002">
    <property type="protein sequence ID" value="SDH24877.1"/>
    <property type="molecule type" value="Genomic_DNA"/>
</dbReference>
<evidence type="ECO:0008006" key="4">
    <source>
        <dbReference type="Google" id="ProtNLM"/>
    </source>
</evidence>
<dbReference type="Proteomes" id="UP000199492">
    <property type="component" value="Unassembled WGS sequence"/>
</dbReference>
<dbReference type="STRING" id="262004.SAMN04489796_10229"/>
<dbReference type="InterPro" id="IPR032710">
    <property type="entry name" value="NTF2-like_dom_sf"/>
</dbReference>
<dbReference type="Gene3D" id="2.120.10.30">
    <property type="entry name" value="TolB, C-terminal domain"/>
    <property type="match status" value="1"/>
</dbReference>
<evidence type="ECO:0000313" key="3">
    <source>
        <dbReference type="Proteomes" id="UP000199492"/>
    </source>
</evidence>
<keyword evidence="1" id="KW-0732">Signal</keyword>
<proteinExistence type="predicted"/>
<feature type="signal peptide" evidence="1">
    <location>
        <begin position="1"/>
        <end position="19"/>
    </location>
</feature>
<dbReference type="AlphaFoldDB" id="A0A1G8AVF6"/>
<dbReference type="SUPFAM" id="SSF69304">
    <property type="entry name" value="Tricorn protease N-terminal domain"/>
    <property type="match status" value="1"/>
</dbReference>
<feature type="chain" id="PRO_5011660946" description="SnoaL-like domain-containing protein" evidence="1">
    <location>
        <begin position="20"/>
        <end position="524"/>
    </location>
</feature>